<dbReference type="eggNOG" id="ENOG502QV37">
    <property type="taxonomic scope" value="Eukaryota"/>
</dbReference>
<protein>
    <submittedName>
        <fullName evidence="4">Scavenger receptor class A member 3</fullName>
    </submittedName>
</protein>
<feature type="compositionally biased region" description="Pro residues" evidence="2">
    <location>
        <begin position="643"/>
        <end position="656"/>
    </location>
</feature>
<dbReference type="PANTHER" id="PTHR39082:SF1">
    <property type="entry name" value="SCAVENGER RECEPTOR CLASS A MEMBER 3"/>
    <property type="match status" value="1"/>
</dbReference>
<feature type="compositionally biased region" description="Pro residues" evidence="2">
    <location>
        <begin position="689"/>
        <end position="704"/>
    </location>
</feature>
<sequence length="704" mass="75787">MLEKSYVPQEWTGSSSIPDPGIRREPGLQDKELVLQSSNTFISSFLPPHEADLEVSFISTFSPSVMAASMAWRDSKCLAFIVIWTLGKSQKSPSVRSSERVRSAGGDGDALCVTEEELAGEDEDMPSFPGTQEGLSGPRCSRCQKNLSLHTSVRILYLFLALLLVAVAVLASLVFRKVDSLSEDISLAHSIYNKKLVLMQENLQGLDLKALNNCSFCHEAGQLGQEIRKLQEELEGLQKLLLAQEVQLDQTSQAHELLSTTSSQISQEMGTCAFSIHQVNQSLGLFLTQVRGWQATTASLDLSLKDLTQECYDVKAATHQMNFTVGQTAEWIHGIQRKTDEETLTLQKMVTDWQNYTRLFSSLRTTSAKTGEMVKNIQATLGASSQHISQNSDSMHDLVLQVMGLQLQLDNISSFLDDHEENMHDLQYHTHYAQNRTVERFESLEGRMASHEIEISTIFTNINATDNHVHSMLKYLDDVRLSCTLGFHTHAEELYYLNKSVSLMLGTTDLLQERFSLLSARLDFSVHNLSMIMEEMKAVDIKHGEILRNVTILQGAPGPPGPRGLKGDSGIKGPVGGKGPKGDPGSLGPPGPQGPQGQPGEPGPVGERGPIGPRGFPGLKGSKGSFGTGGLRGQPGPKGDVGPPGPEGPPGSPGPSGPQGKPGIAGKAGSPGQRGATGPKGEPGIQGPPGLPGPPGPPGSQSPY</sequence>
<accession>A0A091E132</accession>
<keyword evidence="1" id="KW-0175">Coiled coil</keyword>
<dbReference type="Proteomes" id="UP000028990">
    <property type="component" value="Unassembled WGS sequence"/>
</dbReference>
<dbReference type="EMBL" id="KN120636">
    <property type="protein sequence ID" value="KFO38084.1"/>
    <property type="molecule type" value="Genomic_DNA"/>
</dbReference>
<feature type="region of interest" description="Disordered" evidence="2">
    <location>
        <begin position="552"/>
        <end position="704"/>
    </location>
</feature>
<feature type="transmembrane region" description="Helical" evidence="3">
    <location>
        <begin position="155"/>
        <end position="175"/>
    </location>
</feature>
<organism evidence="4 5">
    <name type="scientific">Fukomys damarensis</name>
    <name type="common">Damaraland mole rat</name>
    <name type="synonym">Cryptomys damarensis</name>
    <dbReference type="NCBI Taxonomy" id="885580"/>
    <lineage>
        <taxon>Eukaryota</taxon>
        <taxon>Metazoa</taxon>
        <taxon>Chordata</taxon>
        <taxon>Craniata</taxon>
        <taxon>Vertebrata</taxon>
        <taxon>Euteleostomi</taxon>
        <taxon>Mammalia</taxon>
        <taxon>Eutheria</taxon>
        <taxon>Euarchontoglires</taxon>
        <taxon>Glires</taxon>
        <taxon>Rodentia</taxon>
        <taxon>Hystricomorpha</taxon>
        <taxon>Bathyergidae</taxon>
        <taxon>Fukomys</taxon>
    </lineage>
</organism>
<evidence type="ECO:0000256" key="2">
    <source>
        <dbReference type="SAM" id="MobiDB-lite"/>
    </source>
</evidence>
<evidence type="ECO:0000313" key="5">
    <source>
        <dbReference type="Proteomes" id="UP000028990"/>
    </source>
</evidence>
<reference evidence="4 5" key="1">
    <citation type="submission" date="2013-11" db="EMBL/GenBank/DDBJ databases">
        <title>The Damaraland mole rat (Fukomys damarensis) genome and evolution of African mole rats.</title>
        <authorList>
            <person name="Gladyshev V.N."/>
            <person name="Fang X."/>
        </authorList>
    </citation>
    <scope>NUCLEOTIDE SEQUENCE [LARGE SCALE GENOMIC DNA]</scope>
    <source>
        <tissue evidence="4">Liver</tissue>
    </source>
</reference>
<keyword evidence="3" id="KW-1133">Transmembrane helix</keyword>
<dbReference type="AlphaFoldDB" id="A0A091E132"/>
<gene>
    <name evidence="4" type="ORF">H920_00479</name>
</gene>
<evidence type="ECO:0000256" key="3">
    <source>
        <dbReference type="SAM" id="Phobius"/>
    </source>
</evidence>
<feature type="region of interest" description="Disordered" evidence="2">
    <location>
        <begin position="1"/>
        <end position="23"/>
    </location>
</feature>
<feature type="compositionally biased region" description="Low complexity" evidence="2">
    <location>
        <begin position="595"/>
        <end position="614"/>
    </location>
</feature>
<name>A0A091E132_FUKDA</name>
<keyword evidence="5" id="KW-1185">Reference proteome</keyword>
<feature type="coiled-coil region" evidence="1">
    <location>
        <begin position="220"/>
        <end position="247"/>
    </location>
</feature>
<dbReference type="PANTHER" id="PTHR39082">
    <property type="entry name" value="PHOSPHOLIPASE C-BETA-2-RELATED"/>
    <property type="match status" value="1"/>
</dbReference>
<dbReference type="InterPro" id="IPR008160">
    <property type="entry name" value="Collagen"/>
</dbReference>
<dbReference type="InterPro" id="IPR052376">
    <property type="entry name" value="Oxidative_Scav/Glycosyltrans"/>
</dbReference>
<evidence type="ECO:0000313" key="4">
    <source>
        <dbReference type="EMBL" id="KFO38084.1"/>
    </source>
</evidence>
<keyword evidence="4" id="KW-0675">Receptor</keyword>
<feature type="compositionally biased region" description="Gly residues" evidence="2">
    <location>
        <begin position="624"/>
        <end position="633"/>
    </location>
</feature>
<keyword evidence="3" id="KW-0812">Transmembrane</keyword>
<evidence type="ECO:0000256" key="1">
    <source>
        <dbReference type="SAM" id="Coils"/>
    </source>
</evidence>
<dbReference type="Pfam" id="PF01391">
    <property type="entry name" value="Collagen"/>
    <property type="match status" value="2"/>
</dbReference>
<keyword evidence="3" id="KW-0472">Membrane</keyword>
<dbReference type="STRING" id="885580.ENSFDAP00000019975"/>
<proteinExistence type="predicted"/>